<evidence type="ECO:0000256" key="1">
    <source>
        <dbReference type="SAM" id="MobiDB-lite"/>
    </source>
</evidence>
<accession>A0A151WYW6</accession>
<protein>
    <submittedName>
        <fullName evidence="2">Uncharacterized protein</fullName>
    </submittedName>
</protein>
<name>A0A151WYW6_9HYME</name>
<dbReference type="AlphaFoldDB" id="A0A151WYW6"/>
<keyword evidence="3" id="KW-1185">Reference proteome</keyword>
<dbReference type="Proteomes" id="UP000075809">
    <property type="component" value="Unassembled WGS sequence"/>
</dbReference>
<evidence type="ECO:0000313" key="2">
    <source>
        <dbReference type="EMBL" id="KYQ53074.1"/>
    </source>
</evidence>
<evidence type="ECO:0000313" key="3">
    <source>
        <dbReference type="Proteomes" id="UP000075809"/>
    </source>
</evidence>
<proteinExistence type="predicted"/>
<feature type="region of interest" description="Disordered" evidence="1">
    <location>
        <begin position="158"/>
        <end position="211"/>
    </location>
</feature>
<reference evidence="2 3" key="1">
    <citation type="submission" date="2015-09" db="EMBL/GenBank/DDBJ databases">
        <title>Trachymyrmex zeteki WGS genome.</title>
        <authorList>
            <person name="Nygaard S."/>
            <person name="Hu H."/>
            <person name="Boomsma J."/>
            <person name="Zhang G."/>
        </authorList>
    </citation>
    <scope>NUCLEOTIDE SEQUENCE [LARGE SCALE GENOMIC DNA]</scope>
    <source>
        <strain evidence="2">Tzet28-1</strain>
        <tissue evidence="2">Whole body</tissue>
    </source>
</reference>
<gene>
    <name evidence="2" type="ORF">ALC60_07802</name>
</gene>
<organism evidence="2 3">
    <name type="scientific">Mycetomoellerius zeteki</name>
    <dbReference type="NCBI Taxonomy" id="64791"/>
    <lineage>
        <taxon>Eukaryota</taxon>
        <taxon>Metazoa</taxon>
        <taxon>Ecdysozoa</taxon>
        <taxon>Arthropoda</taxon>
        <taxon>Hexapoda</taxon>
        <taxon>Insecta</taxon>
        <taxon>Pterygota</taxon>
        <taxon>Neoptera</taxon>
        <taxon>Endopterygota</taxon>
        <taxon>Hymenoptera</taxon>
        <taxon>Apocrita</taxon>
        <taxon>Aculeata</taxon>
        <taxon>Formicoidea</taxon>
        <taxon>Formicidae</taxon>
        <taxon>Myrmicinae</taxon>
        <taxon>Mycetomoellerius</taxon>
    </lineage>
</organism>
<feature type="compositionally biased region" description="Gly residues" evidence="1">
    <location>
        <begin position="175"/>
        <end position="184"/>
    </location>
</feature>
<sequence length="211" mass="22638">MSTNHRNPNSHELLIQPGTFTMLSRTNGQSVRRVPTHLNRPLLPLGGGDRRLNIPYSLPREKPVSRMDPIPRGGIGGIGSRLGGRGGIVIGGKSSPHMVEPMSLGPVIPVEVPGVLEAASVVVAFVILLNRWKSESPMLSINAKVIDNMDDPNVYMGKKKLTPKRPPPMSRSRRNGGGGGGGYGSRPNIRSLYPFLSGPPPIPPLGHSFDQ</sequence>
<dbReference type="EMBL" id="KQ982649">
    <property type="protein sequence ID" value="KYQ53074.1"/>
    <property type="molecule type" value="Genomic_DNA"/>
</dbReference>